<dbReference type="Proteomes" id="UP000507470">
    <property type="component" value="Unassembled WGS sequence"/>
</dbReference>
<evidence type="ECO:0000256" key="3">
    <source>
        <dbReference type="SAM" id="SignalP"/>
    </source>
</evidence>
<dbReference type="InterPro" id="IPR006621">
    <property type="entry name" value="Nose-resist-to-fluoxetine_N"/>
</dbReference>
<feature type="compositionally biased region" description="Polar residues" evidence="1">
    <location>
        <begin position="85"/>
        <end position="110"/>
    </location>
</feature>
<keyword evidence="6" id="KW-1185">Reference proteome</keyword>
<feature type="transmembrane region" description="Helical" evidence="2">
    <location>
        <begin position="503"/>
        <end position="522"/>
    </location>
</feature>
<keyword evidence="2" id="KW-1133">Transmembrane helix</keyword>
<feature type="signal peptide" evidence="3">
    <location>
        <begin position="1"/>
        <end position="18"/>
    </location>
</feature>
<dbReference type="EMBL" id="CACVKT020005967">
    <property type="protein sequence ID" value="CAC5398684.1"/>
    <property type="molecule type" value="Genomic_DNA"/>
</dbReference>
<name>A0A6J8CUE6_MYTCO</name>
<dbReference type="PANTHER" id="PTHR11161">
    <property type="entry name" value="O-ACYLTRANSFERASE"/>
    <property type="match status" value="1"/>
</dbReference>
<organism evidence="5 6">
    <name type="scientific">Mytilus coruscus</name>
    <name type="common">Sea mussel</name>
    <dbReference type="NCBI Taxonomy" id="42192"/>
    <lineage>
        <taxon>Eukaryota</taxon>
        <taxon>Metazoa</taxon>
        <taxon>Spiralia</taxon>
        <taxon>Lophotrochozoa</taxon>
        <taxon>Mollusca</taxon>
        <taxon>Bivalvia</taxon>
        <taxon>Autobranchia</taxon>
        <taxon>Pteriomorphia</taxon>
        <taxon>Mytilida</taxon>
        <taxon>Mytiloidea</taxon>
        <taxon>Mytilidae</taxon>
        <taxon>Mytilinae</taxon>
        <taxon>Mytilus</taxon>
    </lineage>
</organism>
<sequence>MFLKYVCILNIATSVVMSEIRCDYRKMMENINRPKISITPKEADDFIAEANDILNGINFKNLFLQSFMKSTFDQSDSILQENTTTMANGTSTPHIDSTSPMSTMESLTTEQTKDKTLETTMSQTTLNTPTTNTPLFVSELCRNHTNATGEAISRRELWALAMVDAFGKPQSNILGSLGSPIMWIGDYDECMSIQANTEWDQIKYRFRGQYCVASSNVSNIGVLNLGLCVPNSCSKTDVITLLKTTVLPTVFSVSCPEHDRPFDTRATIVLVVCSIFIAFLVIGTGYDVIIIQWPNWSKGKDDSNASEIDETTHLINEHAQYTPGLLGKLILSFSVYTNITKILSTTQGAGSLTAINGIRFITMTWVILGHTMIFALQFGVVDNTSQWLPEHLNRISFGPIYNAFPAVDTFFALRLTPPYMLILMVYVSLFPYIGEGPGWPRDGAEVNYCEHSWHRNFLYVNNLFVDGYDMCMGWSWYLANDMQFYVISPLILLPLFHYHLMGVGILLAFLLGSTIACGALSAHDDLPASMFDGGNSQKFFNEYVKPWNRITPYLIGMYVGYLLYKTDCKVRINRFVNIFAWLAFTAVACTVLYGLHKDVTGDRLSTDVAALYTATHRMVWGACVCWVIFACATGNGGAFRALVSF</sequence>
<keyword evidence="3" id="KW-0732">Signal</keyword>
<feature type="transmembrane region" description="Helical" evidence="2">
    <location>
        <begin position="360"/>
        <end position="380"/>
    </location>
</feature>
<feature type="region of interest" description="Disordered" evidence="1">
    <location>
        <begin position="85"/>
        <end position="112"/>
    </location>
</feature>
<evidence type="ECO:0000259" key="4">
    <source>
        <dbReference type="SMART" id="SM00703"/>
    </source>
</evidence>
<feature type="chain" id="PRO_5026995843" description="Nose resistant-to-fluoxetine protein N-terminal domain-containing protein" evidence="3">
    <location>
        <begin position="19"/>
        <end position="645"/>
    </location>
</feature>
<proteinExistence type="predicted"/>
<evidence type="ECO:0000256" key="2">
    <source>
        <dbReference type="SAM" id="Phobius"/>
    </source>
</evidence>
<keyword evidence="2" id="KW-0812">Transmembrane</keyword>
<feature type="transmembrane region" description="Helical" evidence="2">
    <location>
        <begin position="474"/>
        <end position="496"/>
    </location>
</feature>
<accession>A0A6J8CUE6</accession>
<feature type="transmembrane region" description="Helical" evidence="2">
    <location>
        <begin position="546"/>
        <end position="564"/>
    </location>
</feature>
<keyword evidence="2" id="KW-0472">Membrane</keyword>
<dbReference type="AlphaFoldDB" id="A0A6J8CUE6"/>
<reference evidence="5 6" key="1">
    <citation type="submission" date="2020-06" db="EMBL/GenBank/DDBJ databases">
        <authorList>
            <person name="Li R."/>
            <person name="Bekaert M."/>
        </authorList>
    </citation>
    <scope>NUCLEOTIDE SEQUENCE [LARGE SCALE GENOMIC DNA]</scope>
    <source>
        <strain evidence="6">wild</strain>
    </source>
</reference>
<dbReference type="InterPro" id="IPR052728">
    <property type="entry name" value="O2_lipid_transport_reg"/>
</dbReference>
<feature type="transmembrane region" description="Helical" evidence="2">
    <location>
        <begin position="418"/>
        <end position="434"/>
    </location>
</feature>
<gene>
    <name evidence="5" type="ORF">MCOR_33041</name>
</gene>
<protein>
    <recommendedName>
        <fullName evidence="4">Nose resistant-to-fluoxetine protein N-terminal domain-containing protein</fullName>
    </recommendedName>
</protein>
<dbReference type="OrthoDB" id="8048975at2759"/>
<dbReference type="SMART" id="SM00703">
    <property type="entry name" value="NRF"/>
    <property type="match status" value="1"/>
</dbReference>
<feature type="domain" description="Nose resistant-to-fluoxetine protein N-terminal" evidence="4">
    <location>
        <begin position="138"/>
        <end position="257"/>
    </location>
</feature>
<evidence type="ECO:0000256" key="1">
    <source>
        <dbReference type="SAM" id="MobiDB-lite"/>
    </source>
</evidence>
<dbReference type="Pfam" id="PF20146">
    <property type="entry name" value="NRF"/>
    <property type="match status" value="1"/>
</dbReference>
<evidence type="ECO:0000313" key="6">
    <source>
        <dbReference type="Proteomes" id="UP000507470"/>
    </source>
</evidence>
<feature type="transmembrane region" description="Helical" evidence="2">
    <location>
        <begin position="268"/>
        <end position="290"/>
    </location>
</feature>
<dbReference type="PANTHER" id="PTHR11161:SF0">
    <property type="entry name" value="O-ACYLTRANSFERASE LIKE PROTEIN"/>
    <property type="match status" value="1"/>
</dbReference>
<feature type="transmembrane region" description="Helical" evidence="2">
    <location>
        <begin position="576"/>
        <end position="595"/>
    </location>
</feature>
<evidence type="ECO:0000313" key="5">
    <source>
        <dbReference type="EMBL" id="CAC5398684.1"/>
    </source>
</evidence>
<feature type="transmembrane region" description="Helical" evidence="2">
    <location>
        <begin position="618"/>
        <end position="643"/>
    </location>
</feature>